<evidence type="ECO:0000256" key="2">
    <source>
        <dbReference type="ARBA" id="ARBA00023315"/>
    </source>
</evidence>
<protein>
    <submittedName>
        <fullName evidence="4">GNAT family N-acetyltransferase</fullName>
    </submittedName>
</protein>
<organism evidence="4 5">
    <name type="scientific">Leucobacter alluvii</name>
    <dbReference type="NCBI Taxonomy" id="340321"/>
    <lineage>
        <taxon>Bacteria</taxon>
        <taxon>Bacillati</taxon>
        <taxon>Actinomycetota</taxon>
        <taxon>Actinomycetes</taxon>
        <taxon>Micrococcales</taxon>
        <taxon>Microbacteriaceae</taxon>
        <taxon>Leucobacter</taxon>
    </lineage>
</organism>
<keyword evidence="1" id="KW-0808">Transferase</keyword>
<dbReference type="PANTHER" id="PTHR43877">
    <property type="entry name" value="AMINOALKYLPHOSPHONATE N-ACETYLTRANSFERASE-RELATED-RELATED"/>
    <property type="match status" value="1"/>
</dbReference>
<dbReference type="PROSITE" id="PS51186">
    <property type="entry name" value="GNAT"/>
    <property type="match status" value="1"/>
</dbReference>
<name>A0ABN3B4H6_9MICO</name>
<sequence length="210" mass="22340">MTAAPPSLATSAAGGATADREAFEVRIVHPSDPLAQPLLADLEREYDARYGVEVFGEPAAVEMNRYPLGAFAAPNGAFIVLLLDGEPVSGGACMRYDERTAEFKRVWTRTDLRGRGLARRVLSALEQEAGRLGYQRVTLTTGPRQPEAVALYLRAGYTPLFDQALDAATIGIHAFEKTLPPIVGRAAPVAQGITGIAPAPLTPTAQKDPS</sequence>
<dbReference type="InterPro" id="IPR016181">
    <property type="entry name" value="Acyl_CoA_acyltransferase"/>
</dbReference>
<keyword evidence="5" id="KW-1185">Reference proteome</keyword>
<dbReference type="Proteomes" id="UP001501084">
    <property type="component" value="Unassembled WGS sequence"/>
</dbReference>
<dbReference type="Pfam" id="PF00583">
    <property type="entry name" value="Acetyltransf_1"/>
    <property type="match status" value="1"/>
</dbReference>
<evidence type="ECO:0000259" key="3">
    <source>
        <dbReference type="PROSITE" id="PS51186"/>
    </source>
</evidence>
<dbReference type="PANTHER" id="PTHR43877:SF2">
    <property type="entry name" value="AMINOALKYLPHOSPHONATE N-ACETYLTRANSFERASE-RELATED"/>
    <property type="match status" value="1"/>
</dbReference>
<dbReference type="CDD" id="cd04301">
    <property type="entry name" value="NAT_SF"/>
    <property type="match status" value="1"/>
</dbReference>
<dbReference type="SUPFAM" id="SSF55729">
    <property type="entry name" value="Acyl-CoA N-acyltransferases (Nat)"/>
    <property type="match status" value="1"/>
</dbReference>
<dbReference type="InterPro" id="IPR050832">
    <property type="entry name" value="Bact_Acetyltransf"/>
</dbReference>
<reference evidence="4 5" key="1">
    <citation type="journal article" date="2019" name="Int. J. Syst. Evol. Microbiol.">
        <title>The Global Catalogue of Microorganisms (GCM) 10K type strain sequencing project: providing services to taxonomists for standard genome sequencing and annotation.</title>
        <authorList>
            <consortium name="The Broad Institute Genomics Platform"/>
            <consortium name="The Broad Institute Genome Sequencing Center for Infectious Disease"/>
            <person name="Wu L."/>
            <person name="Ma J."/>
        </authorList>
    </citation>
    <scope>NUCLEOTIDE SEQUENCE [LARGE SCALE GENOMIC DNA]</scope>
    <source>
        <strain evidence="4 5">JCM 14919</strain>
    </source>
</reference>
<gene>
    <name evidence="4" type="ORF">GCM10009786_07980</name>
</gene>
<accession>A0ABN3B4H6</accession>
<evidence type="ECO:0000256" key="1">
    <source>
        <dbReference type="ARBA" id="ARBA00022679"/>
    </source>
</evidence>
<dbReference type="EMBL" id="BAAAOP010000004">
    <property type="protein sequence ID" value="GAA2186602.1"/>
    <property type="molecule type" value="Genomic_DNA"/>
</dbReference>
<evidence type="ECO:0000313" key="4">
    <source>
        <dbReference type="EMBL" id="GAA2186602.1"/>
    </source>
</evidence>
<evidence type="ECO:0000313" key="5">
    <source>
        <dbReference type="Proteomes" id="UP001501084"/>
    </source>
</evidence>
<keyword evidence="2" id="KW-0012">Acyltransferase</keyword>
<comment type="caution">
    <text evidence="4">The sequence shown here is derived from an EMBL/GenBank/DDBJ whole genome shotgun (WGS) entry which is preliminary data.</text>
</comment>
<dbReference type="Gene3D" id="3.40.630.30">
    <property type="match status" value="1"/>
</dbReference>
<dbReference type="InterPro" id="IPR000182">
    <property type="entry name" value="GNAT_dom"/>
</dbReference>
<dbReference type="RefSeq" id="WP_346057466.1">
    <property type="nucleotide sequence ID" value="NZ_BAAAOP010000004.1"/>
</dbReference>
<proteinExistence type="predicted"/>
<feature type="domain" description="N-acetyltransferase" evidence="3">
    <location>
        <begin position="26"/>
        <end position="182"/>
    </location>
</feature>